<dbReference type="InterPro" id="IPR019734">
    <property type="entry name" value="TPR_rpt"/>
</dbReference>
<dbReference type="InterPro" id="IPR053209">
    <property type="entry name" value="Gramillin-biosynth_MTr"/>
</dbReference>
<dbReference type="PANTHER" id="PTHR47643">
    <property type="entry name" value="TPR DOMAIN PROTEIN (AFU_ORTHOLOGUE AFUA_5G12710)"/>
    <property type="match status" value="1"/>
</dbReference>
<keyword evidence="3" id="KW-1185">Reference proteome</keyword>
<evidence type="ECO:0000259" key="1">
    <source>
        <dbReference type="Pfam" id="PF00856"/>
    </source>
</evidence>
<evidence type="ECO:0000313" key="2">
    <source>
        <dbReference type="EMBL" id="OAE33528.1"/>
    </source>
</evidence>
<dbReference type="EMBL" id="LVLJ01000640">
    <property type="protein sequence ID" value="OAE33528.1"/>
    <property type="molecule type" value="Genomic_DNA"/>
</dbReference>
<dbReference type="PANTHER" id="PTHR47643:SF2">
    <property type="entry name" value="TPR DOMAIN PROTEIN (AFU_ORTHOLOGUE AFUA_5G12710)"/>
    <property type="match status" value="1"/>
</dbReference>
<dbReference type="Pfam" id="PF00856">
    <property type="entry name" value="SET"/>
    <property type="match status" value="1"/>
</dbReference>
<feature type="domain" description="SET" evidence="1">
    <location>
        <begin position="171"/>
        <end position="334"/>
    </location>
</feature>
<accession>A0A176WK34</accession>
<dbReference type="Gene3D" id="1.25.40.10">
    <property type="entry name" value="Tetratricopeptide repeat domain"/>
    <property type="match status" value="1"/>
</dbReference>
<dbReference type="InterPro" id="IPR011990">
    <property type="entry name" value="TPR-like_helical_dom_sf"/>
</dbReference>
<dbReference type="Proteomes" id="UP000077202">
    <property type="component" value="Unassembled WGS sequence"/>
</dbReference>
<protein>
    <recommendedName>
        <fullName evidence="1">SET domain-containing protein</fullName>
    </recommendedName>
</protein>
<dbReference type="InterPro" id="IPR001214">
    <property type="entry name" value="SET_dom"/>
</dbReference>
<reference evidence="2" key="1">
    <citation type="submission" date="2016-03" db="EMBL/GenBank/DDBJ databases">
        <title>Mechanisms controlling the formation of the plant cell surface in tip-growing cells are functionally conserved among land plants.</title>
        <authorList>
            <person name="Honkanen S."/>
            <person name="Jones V.A."/>
            <person name="Morieri G."/>
            <person name="Champion C."/>
            <person name="Hetherington A.J."/>
            <person name="Kelly S."/>
            <person name="Saint-Marcoux D."/>
            <person name="Proust H."/>
            <person name="Prescott H."/>
            <person name="Dolan L."/>
        </authorList>
    </citation>
    <scope>NUCLEOTIDE SEQUENCE [LARGE SCALE GENOMIC DNA]</scope>
    <source>
        <tissue evidence="2">Whole gametophyte</tissue>
    </source>
</reference>
<sequence length="534" mass="60533">MFGKGRWARAIAKYGQYIALLVGDKTDETTRSKLVVGYSNRAEAWLKVHKYVKALDDCNKALELDNAHLKSLLRKGRALEGLRMFQEAVETYKEILGSSSFDCLSGSVRDSIEISYENAFMKDRQTRFGEIENAFETSWKLFPAGPDMIETPPSLEEYVGPVEIRRVPGMGRGLFATRNVQAGELLLVSNALTTNKISTDDRSELPPLEKKLDHLIYAVEEVVRDAMENLHDLTQLQRLIQLDTLGGPYPEDSQYRDAPPMRYFTPVNALPPGCKSVTAQDMTHPALRNEFPRAFLRRVIYERQIYQYGKVLKILEIYVLPSLMNHSCLPNVSVMGLRNESLEARLLQECSMLNYMASECTDIGSHCDHLSLSTYTEEQLERLKRRCITAITAVGSLFKDIPKLSALRDDEKDFIRASFVRFYRLLLDPQIKGLPGYSADNLLSERRLIANIIIAMHTCDPASDLALAMCAEAAKEKPFLYNHATDSIEPYGEMEVLLNSGRRILELTYGPELTCRSIFKIFVSYEGSLVYLPF</sequence>
<organism evidence="2 3">
    <name type="scientific">Marchantia polymorpha subsp. ruderalis</name>
    <dbReference type="NCBI Taxonomy" id="1480154"/>
    <lineage>
        <taxon>Eukaryota</taxon>
        <taxon>Viridiplantae</taxon>
        <taxon>Streptophyta</taxon>
        <taxon>Embryophyta</taxon>
        <taxon>Marchantiophyta</taxon>
        <taxon>Marchantiopsida</taxon>
        <taxon>Marchantiidae</taxon>
        <taxon>Marchantiales</taxon>
        <taxon>Marchantiaceae</taxon>
        <taxon>Marchantia</taxon>
    </lineage>
</organism>
<dbReference type="AlphaFoldDB" id="A0A176WK34"/>
<dbReference type="SMART" id="SM00028">
    <property type="entry name" value="TPR"/>
    <property type="match status" value="2"/>
</dbReference>
<dbReference type="SUPFAM" id="SSF48452">
    <property type="entry name" value="TPR-like"/>
    <property type="match status" value="1"/>
</dbReference>
<comment type="caution">
    <text evidence="2">The sequence shown here is derived from an EMBL/GenBank/DDBJ whole genome shotgun (WGS) entry which is preliminary data.</text>
</comment>
<proteinExistence type="predicted"/>
<dbReference type="InterPro" id="IPR046341">
    <property type="entry name" value="SET_dom_sf"/>
</dbReference>
<gene>
    <name evidence="2" type="ORF">AXG93_1467s1300</name>
</gene>
<name>A0A176WK34_MARPO</name>
<dbReference type="SUPFAM" id="SSF82199">
    <property type="entry name" value="SET domain"/>
    <property type="match status" value="1"/>
</dbReference>
<evidence type="ECO:0000313" key="3">
    <source>
        <dbReference type="Proteomes" id="UP000077202"/>
    </source>
</evidence>
<dbReference type="Gene3D" id="2.170.270.10">
    <property type="entry name" value="SET domain"/>
    <property type="match status" value="1"/>
</dbReference>